<dbReference type="InterPro" id="IPR004167">
    <property type="entry name" value="PSBD"/>
</dbReference>
<dbReference type="Proteomes" id="UP000178485">
    <property type="component" value="Chromosome i"/>
</dbReference>
<dbReference type="InterPro" id="IPR011053">
    <property type="entry name" value="Single_hybrid_motif"/>
</dbReference>
<gene>
    <name evidence="10" type="primary">pdhC5</name>
    <name evidence="10" type="ORF">ING2E5A_1804</name>
</gene>
<proteinExistence type="inferred from homology"/>
<dbReference type="PROSITE" id="PS00189">
    <property type="entry name" value="LIPOYL"/>
    <property type="match status" value="1"/>
</dbReference>
<dbReference type="Gene3D" id="4.10.320.10">
    <property type="entry name" value="E3-binding domain"/>
    <property type="match status" value="1"/>
</dbReference>
<dbReference type="SUPFAM" id="SSF52777">
    <property type="entry name" value="CoA-dependent acyltransferases"/>
    <property type="match status" value="1"/>
</dbReference>
<evidence type="ECO:0000256" key="2">
    <source>
        <dbReference type="ARBA" id="ARBA00007317"/>
    </source>
</evidence>
<evidence type="ECO:0000259" key="9">
    <source>
        <dbReference type="PROSITE" id="PS51826"/>
    </source>
</evidence>
<organism evidence="10 11">
    <name type="scientific">Petrimonas mucosa</name>
    <dbReference type="NCBI Taxonomy" id="1642646"/>
    <lineage>
        <taxon>Bacteria</taxon>
        <taxon>Pseudomonadati</taxon>
        <taxon>Bacteroidota</taxon>
        <taxon>Bacteroidia</taxon>
        <taxon>Bacteroidales</taxon>
        <taxon>Dysgonomonadaceae</taxon>
        <taxon>Petrimonas</taxon>
    </lineage>
</organism>
<dbReference type="AlphaFoldDB" id="A0A1G4G7W2"/>
<dbReference type="PROSITE" id="PS50968">
    <property type="entry name" value="BIOTINYL_LIPOYL"/>
    <property type="match status" value="1"/>
</dbReference>
<evidence type="ECO:0000313" key="10">
    <source>
        <dbReference type="EMBL" id="SCM58427.1"/>
    </source>
</evidence>
<evidence type="ECO:0000256" key="7">
    <source>
        <dbReference type="RuleBase" id="RU003423"/>
    </source>
</evidence>
<comment type="cofactor">
    <cofactor evidence="1 7">
        <name>(R)-lipoate</name>
        <dbReference type="ChEBI" id="CHEBI:83088"/>
    </cofactor>
</comment>
<dbReference type="STRING" id="1642646.ING2E5A_1804"/>
<dbReference type="Gene3D" id="2.40.50.100">
    <property type="match status" value="1"/>
</dbReference>
<dbReference type="SUPFAM" id="SSF47005">
    <property type="entry name" value="Peripheral subunit-binding domain of 2-oxo acid dehydrogenase complex"/>
    <property type="match status" value="1"/>
</dbReference>
<dbReference type="Pfam" id="PF02817">
    <property type="entry name" value="E3_binding"/>
    <property type="match status" value="1"/>
</dbReference>
<reference evidence="10 11" key="1">
    <citation type="submission" date="2016-08" db="EMBL/GenBank/DDBJ databases">
        <authorList>
            <person name="Seilhamer J.J."/>
        </authorList>
    </citation>
    <scope>NUCLEOTIDE SEQUENCE [LARGE SCALE GENOMIC DNA]</scope>
    <source>
        <strain evidence="10">ING2-E5A</strain>
    </source>
</reference>
<dbReference type="CDD" id="cd06849">
    <property type="entry name" value="lipoyl_domain"/>
    <property type="match status" value="1"/>
</dbReference>
<evidence type="ECO:0000259" key="8">
    <source>
        <dbReference type="PROSITE" id="PS50968"/>
    </source>
</evidence>
<evidence type="ECO:0000256" key="6">
    <source>
        <dbReference type="ARBA" id="ARBA00023315"/>
    </source>
</evidence>
<keyword evidence="5 7" id="KW-0450">Lipoyl</keyword>
<dbReference type="EC" id="2.3.1.-" evidence="7"/>
<feature type="domain" description="Lipoyl-binding" evidence="8">
    <location>
        <begin position="2"/>
        <end position="77"/>
    </location>
</feature>
<dbReference type="EMBL" id="LT608328">
    <property type="protein sequence ID" value="SCM58427.1"/>
    <property type="molecule type" value="Genomic_DNA"/>
</dbReference>
<accession>A0A1G4G7W2</accession>
<keyword evidence="10" id="KW-0670">Pyruvate</keyword>
<dbReference type="Pfam" id="PF00364">
    <property type="entry name" value="Biotin_lipoyl"/>
    <property type="match status" value="1"/>
</dbReference>
<evidence type="ECO:0000256" key="3">
    <source>
        <dbReference type="ARBA" id="ARBA00011484"/>
    </source>
</evidence>
<evidence type="ECO:0000256" key="5">
    <source>
        <dbReference type="ARBA" id="ARBA00022823"/>
    </source>
</evidence>
<dbReference type="RefSeq" id="WP_071137066.1">
    <property type="nucleotide sequence ID" value="NZ_DUQN01000097.1"/>
</dbReference>
<dbReference type="GO" id="GO:0005737">
    <property type="term" value="C:cytoplasm"/>
    <property type="evidence" value="ECO:0007669"/>
    <property type="project" value="TreeGrafter"/>
</dbReference>
<keyword evidence="11" id="KW-1185">Reference proteome</keyword>
<keyword evidence="6 7" id="KW-0012">Acyltransferase</keyword>
<dbReference type="PANTHER" id="PTHR43178:SF5">
    <property type="entry name" value="LIPOAMIDE ACYLTRANSFERASE COMPONENT OF BRANCHED-CHAIN ALPHA-KETO ACID DEHYDROGENASE COMPLEX, MITOCHONDRIAL"/>
    <property type="match status" value="1"/>
</dbReference>
<dbReference type="KEGG" id="pmuc:ING2E5A_1804"/>
<dbReference type="InterPro" id="IPR000089">
    <property type="entry name" value="Biotin_lipoyl"/>
</dbReference>
<evidence type="ECO:0000256" key="1">
    <source>
        <dbReference type="ARBA" id="ARBA00001938"/>
    </source>
</evidence>
<evidence type="ECO:0000256" key="4">
    <source>
        <dbReference type="ARBA" id="ARBA00022679"/>
    </source>
</evidence>
<dbReference type="Pfam" id="PF00198">
    <property type="entry name" value="2-oxoacid_dh"/>
    <property type="match status" value="1"/>
</dbReference>
<protein>
    <recommendedName>
        <fullName evidence="7">Dihydrolipoamide acetyltransferase component of pyruvate dehydrogenase complex</fullName>
        <ecNumber evidence="7">2.3.1.-</ecNumber>
    </recommendedName>
</protein>
<feature type="domain" description="Peripheral subunit-binding (PSBD)" evidence="9">
    <location>
        <begin position="140"/>
        <end position="177"/>
    </location>
</feature>
<dbReference type="SUPFAM" id="SSF51230">
    <property type="entry name" value="Single hybrid motif"/>
    <property type="match status" value="1"/>
</dbReference>
<dbReference type="InterPro" id="IPR001078">
    <property type="entry name" value="2-oxoacid_DH_actylTfrase"/>
</dbReference>
<evidence type="ECO:0000313" key="11">
    <source>
        <dbReference type="Proteomes" id="UP000178485"/>
    </source>
</evidence>
<keyword evidence="4 7" id="KW-0808">Transferase</keyword>
<dbReference type="Gene3D" id="3.30.559.10">
    <property type="entry name" value="Chloramphenicol acetyltransferase-like domain"/>
    <property type="match status" value="1"/>
</dbReference>
<dbReference type="FunFam" id="3.30.559.10:FF:000007">
    <property type="entry name" value="Dihydrolipoamide acetyltransferase component of pyruvate dehydrogenase complex"/>
    <property type="match status" value="1"/>
</dbReference>
<dbReference type="PANTHER" id="PTHR43178">
    <property type="entry name" value="DIHYDROLIPOAMIDE ACETYLTRANSFERASE COMPONENT OF PYRUVATE DEHYDROGENASE COMPLEX"/>
    <property type="match status" value="1"/>
</dbReference>
<dbReference type="InterPro" id="IPR003016">
    <property type="entry name" value="2-oxoA_DH_lipoyl-BS"/>
</dbReference>
<sequence>MRYIFNFPDIGEGLEEGTILEWYVTKGQTVSTGDPLVKMETDKVVADIPSPKTGTIAARFGEVGDVVRVGSPLVEIEIEGVFAEAAQAEAKSGSVPEPEEKAETVVGTMEVASHSAILPASSEGVTGRPVVKQQSRHKVLSTPVARAMAKELGIDISEVHGTGPSGRVTKADIVNHKAFRKPESKPSLPLEADEVTYEPLSQIRKTIARNMILSKHNAAHMSLFEEVEISDLIRVRERYKDKYAAKGVKLTYLAFVVKAVVNALKQHRQLNSQIDMENDRMIFNNRYNIGLAVDTPAGLVVPVVRDADRLSIFEIARRIGEISEKARNRELTLEDMKGGTFTITNFGSIGGIFGTPVINYPQAAILGVGRIRKSPVVKGDDVVAGHLMALSVSVDHRIVDGGEVTRFVNKVISYLADPMELLMEV</sequence>
<dbReference type="InterPro" id="IPR023213">
    <property type="entry name" value="CAT-like_dom_sf"/>
</dbReference>
<comment type="subunit">
    <text evidence="3">Forms a 24-polypeptide structural core with octahedral symmetry.</text>
</comment>
<dbReference type="InterPro" id="IPR050743">
    <property type="entry name" value="2-oxoacid_DH_E2_comp"/>
</dbReference>
<dbReference type="InterPro" id="IPR036625">
    <property type="entry name" value="E3-bd_dom_sf"/>
</dbReference>
<dbReference type="GO" id="GO:0031405">
    <property type="term" value="F:lipoic acid binding"/>
    <property type="evidence" value="ECO:0007669"/>
    <property type="project" value="TreeGrafter"/>
</dbReference>
<dbReference type="GO" id="GO:0016407">
    <property type="term" value="F:acetyltransferase activity"/>
    <property type="evidence" value="ECO:0007669"/>
    <property type="project" value="TreeGrafter"/>
</dbReference>
<name>A0A1G4G7W2_9BACT</name>
<dbReference type="PROSITE" id="PS51826">
    <property type="entry name" value="PSBD"/>
    <property type="match status" value="1"/>
</dbReference>
<comment type="similarity">
    <text evidence="2 7">Belongs to the 2-oxoacid dehydrogenase family.</text>
</comment>